<reference evidence="2 3" key="1">
    <citation type="submission" date="2015-04" db="EMBL/GenBank/DDBJ databases">
        <title>Draft Genome Sequences of Eight Spore-Forming Food Isolates of Bacillus cereus Genome sequencing.</title>
        <authorList>
            <person name="Krawcyk A.O."/>
            <person name="de Jong A."/>
            <person name="Eijlander R.T."/>
            <person name="Berendsen E.M."/>
            <person name="Holsappel S."/>
            <person name="Wells-Bennik M."/>
            <person name="Kuipers O.P."/>
        </authorList>
    </citation>
    <scope>NUCLEOTIDE SEQUENCE [LARGE SCALE GENOMIC DNA]</scope>
    <source>
        <strain evidence="2 3">B4077</strain>
    </source>
</reference>
<dbReference type="PROSITE" id="PS50164">
    <property type="entry name" value="GIY_YIG"/>
    <property type="match status" value="1"/>
</dbReference>
<accession>A0A0G8ER72</accession>
<dbReference type="Proteomes" id="UP000035214">
    <property type="component" value="Unassembled WGS sequence"/>
</dbReference>
<dbReference type="EMBL" id="LCYI01000039">
    <property type="protein sequence ID" value="KLA26600.1"/>
    <property type="molecule type" value="Genomic_DNA"/>
</dbReference>
<evidence type="ECO:0000259" key="1">
    <source>
        <dbReference type="PROSITE" id="PS50164"/>
    </source>
</evidence>
<proteinExistence type="predicted"/>
<dbReference type="AlphaFoldDB" id="A0A0G8ER72"/>
<evidence type="ECO:0000313" key="2">
    <source>
        <dbReference type="EMBL" id="KLA26600.1"/>
    </source>
</evidence>
<comment type="caution">
    <text evidence="2">The sequence shown here is derived from an EMBL/GenBank/DDBJ whole genome shotgun (WGS) entry which is preliminary data.</text>
</comment>
<gene>
    <name evidence="2" type="ORF">B4077_2384</name>
</gene>
<dbReference type="PATRIC" id="fig|1396.428.peg.5863"/>
<organism evidence="2 3">
    <name type="scientific">Bacillus cereus</name>
    <dbReference type="NCBI Taxonomy" id="1396"/>
    <lineage>
        <taxon>Bacteria</taxon>
        <taxon>Bacillati</taxon>
        <taxon>Bacillota</taxon>
        <taxon>Bacilli</taxon>
        <taxon>Bacillales</taxon>
        <taxon>Bacillaceae</taxon>
        <taxon>Bacillus</taxon>
        <taxon>Bacillus cereus group</taxon>
    </lineage>
</organism>
<sequence>MYCGNIVDSDIQEGAMCGKLPPKSEESFFNKKDLNSAWTGIFTGFIDGAVDAWEGFVALGDKETWLNMRDTIVNYRETIPAAWNTVSDTCMNNFWNGDLESREHYAAYAVTTLLTGFVGSKGLDKVDQAGKVTAITGLTKGKSLVTNSPAYRNALHILNNYEFKGVFIMETTKTSLIQILWDGPYNITDLVKLKNEETDYGIYQIYGNHPIYGNDVLLYIGKADFQTLGKRISQENWLDTNDSNNTKIYVGRFHGSKNPTETEWSVEIDLAERLLIYVHKPAYNARSISSLKDLEFQDIHILNWGNYRSLFPEISGLRWTSKLDDLIFEMYKWV</sequence>
<dbReference type="InterPro" id="IPR000305">
    <property type="entry name" value="GIY-YIG_endonuc"/>
</dbReference>
<protein>
    <recommendedName>
        <fullName evidence="1">GIY-YIG domain-containing protein</fullName>
    </recommendedName>
</protein>
<name>A0A0G8ER72_BACCE</name>
<evidence type="ECO:0000313" key="3">
    <source>
        <dbReference type="Proteomes" id="UP000035214"/>
    </source>
</evidence>
<feature type="domain" description="GIY-YIG" evidence="1">
    <location>
        <begin position="198"/>
        <end position="285"/>
    </location>
</feature>